<feature type="compositionally biased region" description="Gly residues" evidence="1">
    <location>
        <begin position="56"/>
        <end position="73"/>
    </location>
</feature>
<reference evidence="2" key="1">
    <citation type="submission" date="2023-10" db="EMBL/GenBank/DDBJ databases">
        <title>Genome assemblies of two species of porcelain crab, Petrolisthes cinctipes and Petrolisthes manimaculis (Anomura: Porcellanidae).</title>
        <authorList>
            <person name="Angst P."/>
        </authorList>
    </citation>
    <scope>NUCLEOTIDE SEQUENCE</scope>
    <source>
        <strain evidence="2">PB745_01</strain>
        <tissue evidence="2">Gill</tissue>
    </source>
</reference>
<dbReference type="EMBL" id="JAWQEG010002545">
    <property type="protein sequence ID" value="KAK3871246.1"/>
    <property type="molecule type" value="Genomic_DNA"/>
</dbReference>
<dbReference type="AlphaFoldDB" id="A0AAE1FCM6"/>
<proteinExistence type="predicted"/>
<name>A0AAE1FCM6_PETCI</name>
<evidence type="ECO:0000256" key="1">
    <source>
        <dbReference type="SAM" id="MobiDB-lite"/>
    </source>
</evidence>
<evidence type="ECO:0000313" key="2">
    <source>
        <dbReference type="EMBL" id="KAK3871246.1"/>
    </source>
</evidence>
<accession>A0AAE1FCM6</accession>
<feature type="compositionally biased region" description="Basic and acidic residues" evidence="1">
    <location>
        <begin position="1"/>
        <end position="36"/>
    </location>
</feature>
<organism evidence="2 3">
    <name type="scientific">Petrolisthes cinctipes</name>
    <name type="common">Flat porcelain crab</name>
    <dbReference type="NCBI Taxonomy" id="88211"/>
    <lineage>
        <taxon>Eukaryota</taxon>
        <taxon>Metazoa</taxon>
        <taxon>Ecdysozoa</taxon>
        <taxon>Arthropoda</taxon>
        <taxon>Crustacea</taxon>
        <taxon>Multicrustacea</taxon>
        <taxon>Malacostraca</taxon>
        <taxon>Eumalacostraca</taxon>
        <taxon>Eucarida</taxon>
        <taxon>Decapoda</taxon>
        <taxon>Pleocyemata</taxon>
        <taxon>Anomura</taxon>
        <taxon>Galatheoidea</taxon>
        <taxon>Porcellanidae</taxon>
        <taxon>Petrolisthes</taxon>
    </lineage>
</organism>
<sequence length="261" mass="28030">MKEVGEVRVRLKEGEERGGNEGRSETEGRNGERESEGGNVIRGMGRRQPRGRAAQGRGGGDARGVQSGAGGNHHGTEMAGMATEESGCRLPFVGGVVVMDTYQVLVSVDGAARLEENKWDRLVSLPANAVMASKSTVLAAGEGGAAGYVKFDRRETNLVTGDGTTEQESVNIITEVEPISYLLSAILRDEEKQVLTESTEILASTILNNTNTEEQEVEEALDYTEKELLYWGGVPGTITGIPVRVIDPLRQGARFDLAHTE</sequence>
<keyword evidence="3" id="KW-1185">Reference proteome</keyword>
<dbReference type="Proteomes" id="UP001286313">
    <property type="component" value="Unassembled WGS sequence"/>
</dbReference>
<protein>
    <submittedName>
        <fullName evidence="2">Uncharacterized protein</fullName>
    </submittedName>
</protein>
<gene>
    <name evidence="2" type="ORF">Pcinc_023608</name>
</gene>
<evidence type="ECO:0000313" key="3">
    <source>
        <dbReference type="Proteomes" id="UP001286313"/>
    </source>
</evidence>
<feature type="region of interest" description="Disordered" evidence="1">
    <location>
        <begin position="1"/>
        <end position="82"/>
    </location>
</feature>
<comment type="caution">
    <text evidence="2">The sequence shown here is derived from an EMBL/GenBank/DDBJ whole genome shotgun (WGS) entry which is preliminary data.</text>
</comment>